<reference evidence="3" key="1">
    <citation type="journal article" date="2019" name="Mol. Biol. Evol.">
        <title>Blast fungal genomes show frequent chromosomal changes, gene gains and losses, and effector gene turnover.</title>
        <authorList>
            <person name="Gomez Luciano L.B."/>
            <person name="Jason Tsai I."/>
            <person name="Chuma I."/>
            <person name="Tosa Y."/>
            <person name="Chen Y.H."/>
            <person name="Li J.Y."/>
            <person name="Li M.Y."/>
            <person name="Jade Lu M.Y."/>
            <person name="Nakayashiki H."/>
            <person name="Li W.H."/>
        </authorList>
    </citation>
    <scope>NUCLEOTIDE SEQUENCE</scope>
    <source>
        <strain evidence="3">NI907</strain>
    </source>
</reference>
<name>A0A6P8BIW2_PYRGI</name>
<accession>A0A6P8BIW2</accession>
<dbReference type="GeneID" id="41956823"/>
<proteinExistence type="predicted"/>
<evidence type="ECO:0000313" key="3">
    <source>
        <dbReference type="RefSeq" id="XP_030987006.1"/>
    </source>
</evidence>
<evidence type="ECO:0000313" key="2">
    <source>
        <dbReference type="Proteomes" id="UP000515153"/>
    </source>
</evidence>
<dbReference type="KEGG" id="pgri:PgNI_01839"/>
<feature type="region of interest" description="Disordered" evidence="1">
    <location>
        <begin position="1"/>
        <end position="43"/>
    </location>
</feature>
<gene>
    <name evidence="3" type="ORF">PgNI_01839</name>
</gene>
<dbReference type="Proteomes" id="UP000515153">
    <property type="component" value="Unplaced"/>
</dbReference>
<organism evidence="2 3">
    <name type="scientific">Pyricularia grisea</name>
    <name type="common">Crabgrass-specific blast fungus</name>
    <name type="synonym">Magnaporthe grisea</name>
    <dbReference type="NCBI Taxonomy" id="148305"/>
    <lineage>
        <taxon>Eukaryota</taxon>
        <taxon>Fungi</taxon>
        <taxon>Dikarya</taxon>
        <taxon>Ascomycota</taxon>
        <taxon>Pezizomycotina</taxon>
        <taxon>Sordariomycetes</taxon>
        <taxon>Sordariomycetidae</taxon>
        <taxon>Magnaporthales</taxon>
        <taxon>Pyriculariaceae</taxon>
        <taxon>Pyricularia</taxon>
    </lineage>
</organism>
<reference evidence="3" key="2">
    <citation type="submission" date="2019-10" db="EMBL/GenBank/DDBJ databases">
        <authorList>
            <consortium name="NCBI Genome Project"/>
        </authorList>
    </citation>
    <scope>NUCLEOTIDE SEQUENCE</scope>
    <source>
        <strain evidence="3">NI907</strain>
    </source>
</reference>
<protein>
    <submittedName>
        <fullName evidence="3">Uncharacterized protein</fullName>
    </submittedName>
</protein>
<reference evidence="3" key="3">
    <citation type="submission" date="2025-08" db="UniProtKB">
        <authorList>
            <consortium name="RefSeq"/>
        </authorList>
    </citation>
    <scope>IDENTIFICATION</scope>
    <source>
        <strain evidence="3">NI907</strain>
    </source>
</reference>
<evidence type="ECO:0000256" key="1">
    <source>
        <dbReference type="SAM" id="MobiDB-lite"/>
    </source>
</evidence>
<sequence>MPSVLSRGHPILRQGHPSESSRTGLVNRGRGRGGGVPARLLPGTGAGEFMVTVHGFDLLDEERPSKH</sequence>
<dbReference type="AlphaFoldDB" id="A0A6P8BIW2"/>
<dbReference type="RefSeq" id="XP_030987006.1">
    <property type="nucleotide sequence ID" value="XM_031121911.1"/>
</dbReference>
<keyword evidence="2" id="KW-1185">Reference proteome</keyword>